<name>A0A6N8I2I4_9FIRM</name>
<comment type="caution">
    <text evidence="1">The sequence shown here is derived from an EMBL/GenBank/DDBJ whole genome shotgun (WGS) entry which is preliminary data.</text>
</comment>
<dbReference type="RefSeq" id="WP_156991124.1">
    <property type="nucleotide sequence ID" value="NZ_VWXL01000088.1"/>
</dbReference>
<accession>A0A6N8I2I4</accession>
<dbReference type="NCBIfam" id="TIGR01537">
    <property type="entry name" value="portal_HK97"/>
    <property type="match status" value="1"/>
</dbReference>
<dbReference type="InterPro" id="IPR006944">
    <property type="entry name" value="Phage/GTA_portal"/>
</dbReference>
<dbReference type="Proteomes" id="UP000469440">
    <property type="component" value="Unassembled WGS sequence"/>
</dbReference>
<dbReference type="EMBL" id="VWXL01000088">
    <property type="protein sequence ID" value="MVB12341.1"/>
    <property type="molecule type" value="Genomic_DNA"/>
</dbReference>
<protein>
    <submittedName>
        <fullName evidence="1">Phage portal protein</fullName>
    </submittedName>
</protein>
<gene>
    <name evidence="1" type="ORF">CAFE_30740</name>
</gene>
<evidence type="ECO:0000313" key="1">
    <source>
        <dbReference type="EMBL" id="MVB12341.1"/>
    </source>
</evidence>
<dbReference type="Pfam" id="PF04860">
    <property type="entry name" value="Phage_portal"/>
    <property type="match status" value="1"/>
</dbReference>
<reference evidence="1 2" key="1">
    <citation type="submission" date="2019-09" db="EMBL/GenBank/DDBJ databases">
        <title>Genome sequence of Clostridium sp. EA1.</title>
        <authorList>
            <person name="Poehlein A."/>
            <person name="Bengelsdorf F.R."/>
            <person name="Daniel R."/>
        </authorList>
    </citation>
    <scope>NUCLEOTIDE SEQUENCE [LARGE SCALE GENOMIC DNA]</scope>
    <source>
        <strain evidence="1 2">EA1</strain>
    </source>
</reference>
<dbReference type="AlphaFoldDB" id="A0A6N8I2I4"/>
<evidence type="ECO:0000313" key="2">
    <source>
        <dbReference type="Proteomes" id="UP000469440"/>
    </source>
</evidence>
<keyword evidence="2" id="KW-1185">Reference proteome</keyword>
<sequence length="419" mass="46847">MKFLSKVKTFFKNLSTLARPSPELRSALGAILSKVGIHINAKNALQVTAVFACVRLISESIASLPLFLYRKTDTGKEKATDLPLYGVLHDVPNPETDSFQFWQAFVANMLVYGRGYAEIVRNNAGQVVQLWNITTPFVRVQRNSETQELEYVVTPSGAEQFTLRKDQIFRVDWFSMDALNAFHPLELAQNAIGLGEAAEEFAADYFKNGTNAGGFITYPEGMTDEQVESFQKQFRGKYEGLSNSARLIFLEQGSQFQKASNTPEESQMLETRKFQVEESARFYNVPLHMIGDLDHATFSNIEQMSLNFVIYTLRPYLVRIERAIVAQLLTPLDQQALYTKFSVDALLRGSYLTRMQGYAQARQNGWMNANEIRDLEDMDSIPDELGGNAYLANSSLRSIAALAAAPAESTKSGGDKNGS</sequence>
<proteinExistence type="predicted"/>
<organism evidence="1 2">
    <name type="scientific">Caproicibacter fermentans</name>
    <dbReference type="NCBI Taxonomy" id="2576756"/>
    <lineage>
        <taxon>Bacteria</taxon>
        <taxon>Bacillati</taxon>
        <taxon>Bacillota</taxon>
        <taxon>Clostridia</taxon>
        <taxon>Eubacteriales</taxon>
        <taxon>Acutalibacteraceae</taxon>
        <taxon>Caproicibacter</taxon>
    </lineage>
</organism>
<dbReference type="InterPro" id="IPR006427">
    <property type="entry name" value="Portal_HK97"/>
</dbReference>
<dbReference type="OrthoDB" id="9765386at2"/>